<gene>
    <name evidence="2" type="ORF">EYF80_066134</name>
</gene>
<name>A0A4Z2E548_9TELE</name>
<organism evidence="2 3">
    <name type="scientific">Liparis tanakae</name>
    <name type="common">Tanaka's snailfish</name>
    <dbReference type="NCBI Taxonomy" id="230148"/>
    <lineage>
        <taxon>Eukaryota</taxon>
        <taxon>Metazoa</taxon>
        <taxon>Chordata</taxon>
        <taxon>Craniata</taxon>
        <taxon>Vertebrata</taxon>
        <taxon>Euteleostomi</taxon>
        <taxon>Actinopterygii</taxon>
        <taxon>Neopterygii</taxon>
        <taxon>Teleostei</taxon>
        <taxon>Neoteleostei</taxon>
        <taxon>Acanthomorphata</taxon>
        <taxon>Eupercaria</taxon>
        <taxon>Perciformes</taxon>
        <taxon>Cottioidei</taxon>
        <taxon>Cottales</taxon>
        <taxon>Liparidae</taxon>
        <taxon>Liparis</taxon>
    </lineage>
</organism>
<feature type="region of interest" description="Disordered" evidence="1">
    <location>
        <begin position="1"/>
        <end position="31"/>
    </location>
</feature>
<reference evidence="2 3" key="1">
    <citation type="submission" date="2019-03" db="EMBL/GenBank/DDBJ databases">
        <title>First draft genome of Liparis tanakae, snailfish: a comprehensive survey of snailfish specific genes.</title>
        <authorList>
            <person name="Kim W."/>
            <person name="Song I."/>
            <person name="Jeong J.-H."/>
            <person name="Kim D."/>
            <person name="Kim S."/>
            <person name="Ryu S."/>
            <person name="Song J.Y."/>
            <person name="Lee S.K."/>
        </authorList>
    </citation>
    <scope>NUCLEOTIDE SEQUENCE [LARGE SCALE GENOMIC DNA]</scope>
    <source>
        <tissue evidence="2">Muscle</tissue>
    </source>
</reference>
<evidence type="ECO:0000313" key="3">
    <source>
        <dbReference type="Proteomes" id="UP000314294"/>
    </source>
</evidence>
<keyword evidence="3" id="KW-1185">Reference proteome</keyword>
<proteinExistence type="predicted"/>
<dbReference type="Proteomes" id="UP000314294">
    <property type="component" value="Unassembled WGS sequence"/>
</dbReference>
<accession>A0A4Z2E548</accession>
<protein>
    <submittedName>
        <fullName evidence="2">Uncharacterized protein</fullName>
    </submittedName>
</protein>
<dbReference type="AlphaFoldDB" id="A0A4Z2E548"/>
<sequence length="110" mass="12009">MMASPGYGPRMGIWQAPWDSTKGPSLLSSGTRRGTLFSVLVSIRRQSFGTRTPERPSSSSPSTRPRRWMWTGRTTPPSPPAARTCASTCVGWAATGRSRPSRATRMKLTP</sequence>
<dbReference type="EMBL" id="SRLO01017498">
    <property type="protein sequence ID" value="TNN23744.1"/>
    <property type="molecule type" value="Genomic_DNA"/>
</dbReference>
<feature type="compositionally biased region" description="Polar residues" evidence="1">
    <location>
        <begin position="22"/>
        <end position="31"/>
    </location>
</feature>
<evidence type="ECO:0000313" key="2">
    <source>
        <dbReference type="EMBL" id="TNN23744.1"/>
    </source>
</evidence>
<evidence type="ECO:0000256" key="1">
    <source>
        <dbReference type="SAM" id="MobiDB-lite"/>
    </source>
</evidence>
<comment type="caution">
    <text evidence="2">The sequence shown here is derived from an EMBL/GenBank/DDBJ whole genome shotgun (WGS) entry which is preliminary data.</text>
</comment>
<feature type="region of interest" description="Disordered" evidence="1">
    <location>
        <begin position="45"/>
        <end position="84"/>
    </location>
</feature>